<evidence type="ECO:0000256" key="2">
    <source>
        <dbReference type="ARBA" id="ARBA00004496"/>
    </source>
</evidence>
<dbReference type="STRING" id="1051891.A0A0C3QJP0"/>
<evidence type="ECO:0000256" key="8">
    <source>
        <dbReference type="ARBA" id="ARBA00023242"/>
    </source>
</evidence>
<dbReference type="GO" id="GO:0032259">
    <property type="term" value="P:methylation"/>
    <property type="evidence" value="ECO:0007669"/>
    <property type="project" value="UniProtKB-KW"/>
</dbReference>
<feature type="compositionally biased region" description="Acidic residues" evidence="10">
    <location>
        <begin position="7"/>
        <end position="20"/>
    </location>
</feature>
<dbReference type="PANTHER" id="PTHR14614">
    <property type="entry name" value="HEPATOCELLULAR CARCINOMA-ASSOCIATED ANTIGEN"/>
    <property type="match status" value="1"/>
</dbReference>
<dbReference type="InterPro" id="IPR029063">
    <property type="entry name" value="SAM-dependent_MTases_sf"/>
</dbReference>
<evidence type="ECO:0000256" key="7">
    <source>
        <dbReference type="ARBA" id="ARBA00022691"/>
    </source>
</evidence>
<keyword evidence="7" id="KW-0949">S-adenosyl-L-methionine</keyword>
<evidence type="ECO:0000256" key="3">
    <source>
        <dbReference type="ARBA" id="ARBA00012533"/>
    </source>
</evidence>
<evidence type="ECO:0000256" key="10">
    <source>
        <dbReference type="SAM" id="MobiDB-lite"/>
    </source>
</evidence>
<dbReference type="GO" id="GO:0005737">
    <property type="term" value="C:cytoplasm"/>
    <property type="evidence" value="ECO:0007669"/>
    <property type="project" value="UniProtKB-SubCell"/>
</dbReference>
<dbReference type="GO" id="GO:0018064">
    <property type="term" value="F:protein-L-histidine N-tele-methyltransferase activity"/>
    <property type="evidence" value="ECO:0007669"/>
    <property type="project" value="UniProtKB-EC"/>
</dbReference>
<dbReference type="AlphaFoldDB" id="A0A0C3QJP0"/>
<evidence type="ECO:0000256" key="1">
    <source>
        <dbReference type="ARBA" id="ARBA00004123"/>
    </source>
</evidence>
<feature type="compositionally biased region" description="Basic and acidic residues" evidence="10">
    <location>
        <begin position="21"/>
        <end position="36"/>
    </location>
</feature>
<evidence type="ECO:0000256" key="6">
    <source>
        <dbReference type="ARBA" id="ARBA00022679"/>
    </source>
</evidence>
<evidence type="ECO:0000256" key="9">
    <source>
        <dbReference type="ARBA" id="ARBA00038126"/>
    </source>
</evidence>
<protein>
    <recommendedName>
        <fullName evidence="3">protein-histidine N-methyltransferase</fullName>
        <ecNumber evidence="3">2.1.1.85</ecNumber>
    </recommendedName>
</protein>
<name>A0A0C3QJP0_9AGAM</name>
<dbReference type="PANTHER" id="PTHR14614:SF39">
    <property type="entry name" value="HISTIDINE PROTEIN METHYLTRANSFERASE 1 HOMOLOG"/>
    <property type="match status" value="1"/>
</dbReference>
<reference evidence="11 12" key="1">
    <citation type="submission" date="2014-04" db="EMBL/GenBank/DDBJ databases">
        <authorList>
            <consortium name="DOE Joint Genome Institute"/>
            <person name="Kuo A."/>
            <person name="Girlanda M."/>
            <person name="Perotto S."/>
            <person name="Kohler A."/>
            <person name="Nagy L.G."/>
            <person name="Floudas D."/>
            <person name="Copeland A."/>
            <person name="Barry K.W."/>
            <person name="Cichocki N."/>
            <person name="Veneault-Fourrey C."/>
            <person name="LaButti K."/>
            <person name="Lindquist E.A."/>
            <person name="Lipzen A."/>
            <person name="Lundell T."/>
            <person name="Morin E."/>
            <person name="Murat C."/>
            <person name="Sun H."/>
            <person name="Tunlid A."/>
            <person name="Henrissat B."/>
            <person name="Grigoriev I.V."/>
            <person name="Hibbett D.S."/>
            <person name="Martin F."/>
            <person name="Nordberg H.P."/>
            <person name="Cantor M.N."/>
            <person name="Hua S.X."/>
        </authorList>
    </citation>
    <scope>NUCLEOTIDE SEQUENCE [LARGE SCALE GENOMIC DNA]</scope>
    <source>
        <strain evidence="11 12">MUT 4182</strain>
    </source>
</reference>
<keyword evidence="6" id="KW-0808">Transferase</keyword>
<dbReference type="HOGENOM" id="CLU_038704_1_1_1"/>
<dbReference type="EMBL" id="KN822954">
    <property type="protein sequence ID" value="KIO32565.1"/>
    <property type="molecule type" value="Genomic_DNA"/>
</dbReference>
<sequence length="396" mass="42549">MFKFDFDDQDDLELDEDTQIEENHATHRNDLPKEMEGLAGSPQGEDERSAGAFREFSLEDLLSTLPPKISYSPITVPLASGGSTTLLRRDLFDARFQLIASQQEEENEDNAMIGDADMATGNNTASKAAFEGGVNNFIAAPSDLVPGVYEGGLKTWECSLDLIAHMEAQGTSGIAGKSVLELGCGTALPSMYLVERLLARPIPTDGSGEGLEPTVLCLQDFNASVLQLVTLPNIFLTWSPGNQKTDAAKEGYAPMDSNAAKALAPGDVIIDEGLVEAFKASLRLHNITLRFISGAWTNFVFTSSLSEVGCILTSETIYNTTSVPSLISVMKRSGKNARKTQRVPPLILVAAKVLYFGVGGGVKEFARAVEEEGGEAGVVWEVTHGVGRQILRVTFP</sequence>
<organism evidence="11 12">
    <name type="scientific">Tulasnella calospora MUT 4182</name>
    <dbReference type="NCBI Taxonomy" id="1051891"/>
    <lineage>
        <taxon>Eukaryota</taxon>
        <taxon>Fungi</taxon>
        <taxon>Dikarya</taxon>
        <taxon>Basidiomycota</taxon>
        <taxon>Agaricomycotina</taxon>
        <taxon>Agaricomycetes</taxon>
        <taxon>Cantharellales</taxon>
        <taxon>Tulasnellaceae</taxon>
        <taxon>Tulasnella</taxon>
    </lineage>
</organism>
<reference evidence="12" key="2">
    <citation type="submission" date="2015-01" db="EMBL/GenBank/DDBJ databases">
        <title>Evolutionary Origins and Diversification of the Mycorrhizal Mutualists.</title>
        <authorList>
            <consortium name="DOE Joint Genome Institute"/>
            <consortium name="Mycorrhizal Genomics Consortium"/>
            <person name="Kohler A."/>
            <person name="Kuo A."/>
            <person name="Nagy L.G."/>
            <person name="Floudas D."/>
            <person name="Copeland A."/>
            <person name="Barry K.W."/>
            <person name="Cichocki N."/>
            <person name="Veneault-Fourrey C."/>
            <person name="LaButti K."/>
            <person name="Lindquist E.A."/>
            <person name="Lipzen A."/>
            <person name="Lundell T."/>
            <person name="Morin E."/>
            <person name="Murat C."/>
            <person name="Riley R."/>
            <person name="Ohm R."/>
            <person name="Sun H."/>
            <person name="Tunlid A."/>
            <person name="Henrissat B."/>
            <person name="Grigoriev I.V."/>
            <person name="Hibbett D.S."/>
            <person name="Martin F."/>
        </authorList>
    </citation>
    <scope>NUCLEOTIDE SEQUENCE [LARGE SCALE GENOMIC DNA]</scope>
    <source>
        <strain evidence="12">MUT 4182</strain>
    </source>
</reference>
<gene>
    <name evidence="11" type="ORF">M407DRAFT_13930</name>
</gene>
<proteinExistence type="inferred from homology"/>
<accession>A0A0C3QJP0</accession>
<feature type="region of interest" description="Disordered" evidence="10">
    <location>
        <begin position="1"/>
        <end position="49"/>
    </location>
</feature>
<dbReference type="OrthoDB" id="1723750at2759"/>
<dbReference type="Proteomes" id="UP000054248">
    <property type="component" value="Unassembled WGS sequence"/>
</dbReference>
<evidence type="ECO:0000256" key="4">
    <source>
        <dbReference type="ARBA" id="ARBA00022490"/>
    </source>
</evidence>
<evidence type="ECO:0000313" key="12">
    <source>
        <dbReference type="Proteomes" id="UP000054248"/>
    </source>
</evidence>
<evidence type="ECO:0000256" key="5">
    <source>
        <dbReference type="ARBA" id="ARBA00022603"/>
    </source>
</evidence>
<comment type="subcellular location">
    <subcellularLocation>
        <location evidence="2">Cytoplasm</location>
    </subcellularLocation>
    <subcellularLocation>
        <location evidence="1">Nucleus</location>
    </subcellularLocation>
</comment>
<dbReference type="GO" id="GO:0005634">
    <property type="term" value="C:nucleus"/>
    <property type="evidence" value="ECO:0007669"/>
    <property type="project" value="UniProtKB-SubCell"/>
</dbReference>
<evidence type="ECO:0000313" key="11">
    <source>
        <dbReference type="EMBL" id="KIO32565.1"/>
    </source>
</evidence>
<dbReference type="Gene3D" id="3.40.50.150">
    <property type="entry name" value="Vaccinia Virus protein VP39"/>
    <property type="match status" value="1"/>
</dbReference>
<keyword evidence="12" id="KW-1185">Reference proteome</keyword>
<comment type="similarity">
    <text evidence="9">Belongs to the methyltransferase superfamily. METTL18 family.</text>
</comment>
<keyword evidence="4" id="KW-0963">Cytoplasm</keyword>
<keyword evidence="8" id="KW-0539">Nucleus</keyword>
<keyword evidence="5" id="KW-0489">Methyltransferase</keyword>
<dbReference type="EC" id="2.1.1.85" evidence="3"/>
<dbReference type="InterPro" id="IPR019410">
    <property type="entry name" value="Methyltransf_16"/>
</dbReference>